<dbReference type="EMBL" id="JBFBVU010000011">
    <property type="protein sequence ID" value="MEV8467225.1"/>
    <property type="molecule type" value="Genomic_DNA"/>
</dbReference>
<sequence>MPALRTAPARLALAAFLASTALSAQAEITPDALWQRWQESITSEGRSITAERSQPDGRALRLEGVTVTQPLQDGSVLTARLDTVALQDGGNGTVTVAIAPGQELRITTGGSDTPADTLSARFDLGGDGLTLSVAGDITAPDYAFASDSFQMRLTELVQDATPLEAAGDLTLDRLAGTVAGTDPAAGAPLSTRFTAGRAAMTLDLTDPATGVTSSSATAQQDLDGAASFAPGTGTDTWSLTGSFTAGQAETRSLQTSAEIGRVETTSRQDSTAARLAVDPTRASYDVTAKGLAFTFASDQFPLPPINVTLPEMVAALTIPLAAAPEAQIARLGLKLSQLSLDDTLWNLLDPGRALPRTPADLDLDVEADVMVRDTVQTPAPPAPGLSAQAQPDAQLPDLLPTGLRIHTLTLGFAGAEVSATGDFTVDMMGDPPAPNLTQPVGQLNLSATGIVTLLQQLSAAGLLASDQAMGAQMMLGMFTTPGTGDSLTSTIKAEPGGGLVINGNRVR</sequence>
<keyword evidence="1" id="KW-0732">Signal</keyword>
<evidence type="ECO:0000256" key="1">
    <source>
        <dbReference type="SAM" id="SignalP"/>
    </source>
</evidence>
<organism evidence="2 3">
    <name type="scientific">Meridianimarinicoccus marinus</name>
    <dbReference type="NCBI Taxonomy" id="3231483"/>
    <lineage>
        <taxon>Bacteria</taxon>
        <taxon>Pseudomonadati</taxon>
        <taxon>Pseudomonadota</taxon>
        <taxon>Alphaproteobacteria</taxon>
        <taxon>Rhodobacterales</taxon>
        <taxon>Paracoccaceae</taxon>
        <taxon>Meridianimarinicoccus</taxon>
    </lineage>
</organism>
<evidence type="ECO:0000313" key="2">
    <source>
        <dbReference type="EMBL" id="MEV8467225.1"/>
    </source>
</evidence>
<name>A0ABV3L6N1_9RHOB</name>
<reference evidence="2 3" key="1">
    <citation type="submission" date="2024-07" db="EMBL/GenBank/DDBJ databases">
        <authorList>
            <person name="Kang M."/>
        </authorList>
    </citation>
    <scope>NUCLEOTIDE SEQUENCE [LARGE SCALE GENOMIC DNA]</scope>
    <source>
        <strain evidence="2 3">DFM31</strain>
    </source>
</reference>
<feature type="chain" id="PRO_5046200382" evidence="1">
    <location>
        <begin position="27"/>
        <end position="507"/>
    </location>
</feature>
<keyword evidence="3" id="KW-1185">Reference proteome</keyword>
<gene>
    <name evidence="2" type="ORF">AB0T83_10585</name>
</gene>
<dbReference type="Proteomes" id="UP001553161">
    <property type="component" value="Unassembled WGS sequence"/>
</dbReference>
<feature type="signal peptide" evidence="1">
    <location>
        <begin position="1"/>
        <end position="26"/>
    </location>
</feature>
<protein>
    <submittedName>
        <fullName evidence="2">DUF2125 domain-containing protein</fullName>
    </submittedName>
</protein>
<proteinExistence type="predicted"/>
<comment type="caution">
    <text evidence="2">The sequence shown here is derived from an EMBL/GenBank/DDBJ whole genome shotgun (WGS) entry which is preliminary data.</text>
</comment>
<accession>A0ABV3L6N1</accession>
<evidence type="ECO:0000313" key="3">
    <source>
        <dbReference type="Proteomes" id="UP001553161"/>
    </source>
</evidence>
<dbReference type="RefSeq" id="WP_366193002.1">
    <property type="nucleotide sequence ID" value="NZ_JBFBVU010000011.1"/>
</dbReference>